<gene>
    <name evidence="2" type="ORF">EYF80_004549</name>
</gene>
<name>A0A4Z2J4R8_9TELE</name>
<comment type="caution">
    <text evidence="2">The sequence shown here is derived from an EMBL/GenBank/DDBJ whole genome shotgun (WGS) entry which is preliminary data.</text>
</comment>
<feature type="compositionally biased region" description="Basic and acidic residues" evidence="1">
    <location>
        <begin position="19"/>
        <end position="50"/>
    </location>
</feature>
<accession>A0A4Z2J4R8</accession>
<protein>
    <submittedName>
        <fullName evidence="2">Uncharacterized protein</fullName>
    </submittedName>
</protein>
<dbReference type="AlphaFoldDB" id="A0A4Z2J4R8"/>
<reference evidence="2 3" key="1">
    <citation type="submission" date="2019-03" db="EMBL/GenBank/DDBJ databases">
        <title>First draft genome of Liparis tanakae, snailfish: a comprehensive survey of snailfish specific genes.</title>
        <authorList>
            <person name="Kim W."/>
            <person name="Song I."/>
            <person name="Jeong J.-H."/>
            <person name="Kim D."/>
            <person name="Kim S."/>
            <person name="Ryu S."/>
            <person name="Song J.Y."/>
            <person name="Lee S.K."/>
        </authorList>
    </citation>
    <scope>NUCLEOTIDE SEQUENCE [LARGE SCALE GENOMIC DNA]</scope>
    <source>
        <tissue evidence="2">Muscle</tissue>
    </source>
</reference>
<sequence length="63" mass="6740">MFPLAAQRPCIKASCRGLGSKEGEERYRKEEERIGDGEGRRGGEEGRRGGGGDVPAVFDSSQG</sequence>
<dbReference type="EMBL" id="SRLO01000022">
    <property type="protein sequence ID" value="TNN85199.1"/>
    <property type="molecule type" value="Genomic_DNA"/>
</dbReference>
<organism evidence="2 3">
    <name type="scientific">Liparis tanakae</name>
    <name type="common">Tanaka's snailfish</name>
    <dbReference type="NCBI Taxonomy" id="230148"/>
    <lineage>
        <taxon>Eukaryota</taxon>
        <taxon>Metazoa</taxon>
        <taxon>Chordata</taxon>
        <taxon>Craniata</taxon>
        <taxon>Vertebrata</taxon>
        <taxon>Euteleostomi</taxon>
        <taxon>Actinopterygii</taxon>
        <taxon>Neopterygii</taxon>
        <taxon>Teleostei</taxon>
        <taxon>Neoteleostei</taxon>
        <taxon>Acanthomorphata</taxon>
        <taxon>Eupercaria</taxon>
        <taxon>Perciformes</taxon>
        <taxon>Cottioidei</taxon>
        <taxon>Cottales</taxon>
        <taxon>Liparidae</taxon>
        <taxon>Liparis</taxon>
    </lineage>
</organism>
<evidence type="ECO:0000256" key="1">
    <source>
        <dbReference type="SAM" id="MobiDB-lite"/>
    </source>
</evidence>
<feature type="region of interest" description="Disordered" evidence="1">
    <location>
        <begin position="16"/>
        <end position="63"/>
    </location>
</feature>
<proteinExistence type="predicted"/>
<keyword evidence="3" id="KW-1185">Reference proteome</keyword>
<evidence type="ECO:0000313" key="3">
    <source>
        <dbReference type="Proteomes" id="UP000314294"/>
    </source>
</evidence>
<evidence type="ECO:0000313" key="2">
    <source>
        <dbReference type="EMBL" id="TNN85199.1"/>
    </source>
</evidence>
<dbReference type="Proteomes" id="UP000314294">
    <property type="component" value="Unassembled WGS sequence"/>
</dbReference>